<dbReference type="PANTHER" id="PTHR43591">
    <property type="entry name" value="METHYLTRANSFERASE"/>
    <property type="match status" value="1"/>
</dbReference>
<evidence type="ECO:0000313" key="3">
    <source>
        <dbReference type="Proteomes" id="UP000515511"/>
    </source>
</evidence>
<dbReference type="CDD" id="cd02440">
    <property type="entry name" value="AdoMet_MTases"/>
    <property type="match status" value="1"/>
</dbReference>
<reference evidence="3" key="1">
    <citation type="submission" date="2019-09" db="EMBL/GenBank/DDBJ databases">
        <title>Antimicrobial potential of Antarctic Bacteria.</title>
        <authorList>
            <person name="Benaud N."/>
            <person name="Edwards R.J."/>
            <person name="Ferrari B.C."/>
        </authorList>
    </citation>
    <scope>NUCLEOTIDE SEQUENCE [LARGE SCALE GENOMIC DNA]</scope>
    <source>
        <strain evidence="3">INR9</strain>
    </source>
</reference>
<dbReference type="KEGG" id="lse:F1C12_12640"/>
<keyword evidence="2" id="KW-0808">Transferase</keyword>
<dbReference type="Pfam" id="PF08241">
    <property type="entry name" value="Methyltransf_11"/>
    <property type="match status" value="1"/>
</dbReference>
<dbReference type="GO" id="GO:0032259">
    <property type="term" value="P:methylation"/>
    <property type="evidence" value="ECO:0007669"/>
    <property type="project" value="UniProtKB-KW"/>
</dbReference>
<gene>
    <name evidence="2" type="ORF">F1C12_12640</name>
</gene>
<name>A0A7G6YBM6_9MICO</name>
<sequence length="199" mass="20599">MTFDPERDVAAYGRRASGYERGPRGFLHAEIVRRVGVVAVSLVAETRAPRILDVGCGTGVLLRLLGSLLPDARLTGVDPAAGMVREAAASTRAEVREASAESLPFGDAAFDLVVSSSSFSHWQDQAGGLAECRRVLAPGGALLLADVFTSRGLPVRVFGPGGAAGSRQRADAAIGAAGFAGWSWRPVFAGVVRAAVARA</sequence>
<keyword evidence="2" id="KW-0489">Methyltransferase</keyword>
<dbReference type="InterPro" id="IPR013216">
    <property type="entry name" value="Methyltransf_11"/>
</dbReference>
<dbReference type="AlphaFoldDB" id="A0A7G6YBM6"/>
<dbReference type="InterPro" id="IPR029063">
    <property type="entry name" value="SAM-dependent_MTases_sf"/>
</dbReference>
<proteinExistence type="predicted"/>
<organism evidence="2 3">
    <name type="scientific">Leifsonia shinshuensis</name>
    <dbReference type="NCBI Taxonomy" id="150026"/>
    <lineage>
        <taxon>Bacteria</taxon>
        <taxon>Bacillati</taxon>
        <taxon>Actinomycetota</taxon>
        <taxon>Actinomycetes</taxon>
        <taxon>Micrococcales</taxon>
        <taxon>Microbacteriaceae</taxon>
        <taxon>Leifsonia</taxon>
    </lineage>
</organism>
<accession>A0A7G6YBM6</accession>
<evidence type="ECO:0000259" key="1">
    <source>
        <dbReference type="Pfam" id="PF08241"/>
    </source>
</evidence>
<dbReference type="Gene3D" id="3.40.50.150">
    <property type="entry name" value="Vaccinia Virus protein VP39"/>
    <property type="match status" value="1"/>
</dbReference>
<dbReference type="SUPFAM" id="SSF53335">
    <property type="entry name" value="S-adenosyl-L-methionine-dependent methyltransferases"/>
    <property type="match status" value="1"/>
</dbReference>
<dbReference type="GO" id="GO:0008757">
    <property type="term" value="F:S-adenosylmethionine-dependent methyltransferase activity"/>
    <property type="evidence" value="ECO:0007669"/>
    <property type="project" value="InterPro"/>
</dbReference>
<evidence type="ECO:0000313" key="2">
    <source>
        <dbReference type="EMBL" id="QNE35891.1"/>
    </source>
</evidence>
<protein>
    <submittedName>
        <fullName evidence="2">Class I SAM-dependent methyltransferase</fullName>
    </submittedName>
</protein>
<feature type="domain" description="Methyltransferase type 11" evidence="1">
    <location>
        <begin position="52"/>
        <end position="143"/>
    </location>
</feature>
<dbReference type="EMBL" id="CP043641">
    <property type="protein sequence ID" value="QNE35891.1"/>
    <property type="molecule type" value="Genomic_DNA"/>
</dbReference>
<dbReference type="Proteomes" id="UP000515511">
    <property type="component" value="Chromosome"/>
</dbReference>
<dbReference type="RefSeq" id="WP_185275360.1">
    <property type="nucleotide sequence ID" value="NZ_CP043641.1"/>
</dbReference>